<dbReference type="SUPFAM" id="SSF51905">
    <property type="entry name" value="FAD/NAD(P)-binding domain"/>
    <property type="match status" value="1"/>
</dbReference>
<comment type="cofactor">
    <cofactor evidence="1 8">
        <name>FAD</name>
        <dbReference type="ChEBI" id="CHEBI:57692"/>
    </cofactor>
</comment>
<comment type="function">
    <text evidence="2">Could be required for the formation of a functional nitrogenase Fe protein. Probably accepts electrons from FixA/FixB and reduces a quinone.</text>
</comment>
<evidence type="ECO:0000259" key="9">
    <source>
        <dbReference type="Pfam" id="PF21162"/>
    </source>
</evidence>
<dbReference type="RefSeq" id="WP_008072047.1">
    <property type="nucleotide sequence ID" value="NZ_AQWK01000022.1"/>
</dbReference>
<evidence type="ECO:0000256" key="8">
    <source>
        <dbReference type="RuleBase" id="RU366069"/>
    </source>
</evidence>
<comment type="similarity">
    <text evidence="3 8">Belongs to the ETF-QO/FixC family.</text>
</comment>
<reference evidence="11 12" key="1">
    <citation type="journal article" date="2012" name="J. Bacteriol.">
        <title>Draft Genome Sequence of Novosphingobium nitrogenifigens Y88T.</title>
        <authorList>
            <person name="Strabala T.J."/>
            <person name="Macdonald L."/>
            <person name="Liu V."/>
            <person name="Smit A.M."/>
        </authorList>
    </citation>
    <scope>NUCLEOTIDE SEQUENCE [LARGE SCALE GENOMIC DNA]</scope>
    <source>
        <strain evidence="11 12">DSM 19370</strain>
    </source>
</reference>
<evidence type="ECO:0000256" key="4">
    <source>
        <dbReference type="ARBA" id="ARBA00019877"/>
    </source>
</evidence>
<dbReference type="OrthoDB" id="417034at2"/>
<feature type="domain" description="FixC-like C-terminal" evidence="10">
    <location>
        <begin position="376"/>
        <end position="441"/>
    </location>
</feature>
<dbReference type="Pfam" id="PF12831">
    <property type="entry name" value="FAD_oxidored"/>
    <property type="match status" value="1"/>
</dbReference>
<evidence type="ECO:0000259" key="10">
    <source>
        <dbReference type="Pfam" id="PF26311"/>
    </source>
</evidence>
<evidence type="ECO:0000256" key="7">
    <source>
        <dbReference type="ARBA" id="ARBA00023002"/>
    </source>
</evidence>
<dbReference type="GO" id="GO:0071949">
    <property type="term" value="F:FAD binding"/>
    <property type="evidence" value="ECO:0007669"/>
    <property type="project" value="UniProtKB-UniRule"/>
</dbReference>
<comment type="caution">
    <text evidence="11">The sequence shown here is derived from an EMBL/GenBank/DDBJ whole genome shotgun (WGS) entry which is preliminary data.</text>
</comment>
<keyword evidence="6 8" id="KW-0274">FAD</keyword>
<protein>
    <recommendedName>
        <fullName evidence="4 8">Protein FixC</fullName>
    </recommendedName>
</protein>
<feature type="domain" description="ETF-QO/FixC ubiquinone-binding" evidence="9">
    <location>
        <begin position="213"/>
        <end position="289"/>
    </location>
</feature>
<dbReference type="EMBL" id="AEWJ01000003">
    <property type="protein sequence ID" value="EGD60889.1"/>
    <property type="molecule type" value="Genomic_DNA"/>
</dbReference>
<dbReference type="SUPFAM" id="SSF54373">
    <property type="entry name" value="FAD-linked reductases, C-terminal domain"/>
    <property type="match status" value="1"/>
</dbReference>
<evidence type="ECO:0000313" key="11">
    <source>
        <dbReference type="EMBL" id="EGD60889.1"/>
    </source>
</evidence>
<evidence type="ECO:0000256" key="2">
    <source>
        <dbReference type="ARBA" id="ARBA00003676"/>
    </source>
</evidence>
<comment type="function">
    <text evidence="8">Part of an electron transfer system.</text>
</comment>
<dbReference type="InterPro" id="IPR059103">
    <property type="entry name" value="FixC-like_C"/>
</dbReference>
<proteinExistence type="inferred from homology"/>
<gene>
    <name evidence="11" type="ORF">Y88_3392</name>
</gene>
<name>F1Z3C4_9SPHN</name>
<dbReference type="PANTHER" id="PTHR43624:SF2">
    <property type="entry name" value="ELECTRON TRANSFER FLAVOPROTEIN-QUINONE OXIDOREDUCTASE YDIS-RELATED"/>
    <property type="match status" value="1"/>
</dbReference>
<evidence type="ECO:0000256" key="6">
    <source>
        <dbReference type="ARBA" id="ARBA00022827"/>
    </source>
</evidence>
<keyword evidence="7 8" id="KW-0560">Oxidoreductase</keyword>
<dbReference type="HOGENOM" id="CLU_050977_0_0_5"/>
<evidence type="ECO:0000256" key="3">
    <source>
        <dbReference type="ARBA" id="ARBA00006796"/>
    </source>
</evidence>
<dbReference type="InterPro" id="IPR039651">
    <property type="entry name" value="FixC-like"/>
</dbReference>
<dbReference type="InParanoid" id="F1Z3C4"/>
<keyword evidence="12" id="KW-1185">Reference proteome</keyword>
<dbReference type="Proteomes" id="UP000004728">
    <property type="component" value="Unassembled WGS sequence"/>
</dbReference>
<dbReference type="PANTHER" id="PTHR43624">
    <property type="entry name" value="ELECTRON TRANSFER FLAVOPROTEIN-QUINONE OXIDOREDUCTASE YDIS-RELATED"/>
    <property type="match status" value="1"/>
</dbReference>
<dbReference type="Pfam" id="PF21162">
    <property type="entry name" value="ETFQO_UQ-bd"/>
    <property type="match status" value="1"/>
</dbReference>
<organism evidence="11 12">
    <name type="scientific">Novosphingobium nitrogenifigens DSM 19370</name>
    <dbReference type="NCBI Taxonomy" id="983920"/>
    <lineage>
        <taxon>Bacteria</taxon>
        <taxon>Pseudomonadati</taxon>
        <taxon>Pseudomonadota</taxon>
        <taxon>Alphaproteobacteria</taxon>
        <taxon>Sphingomonadales</taxon>
        <taxon>Sphingomonadaceae</taxon>
        <taxon>Novosphingobium</taxon>
    </lineage>
</organism>
<accession>F1Z3C4</accession>
<dbReference type="GO" id="GO:0016491">
    <property type="term" value="F:oxidoreductase activity"/>
    <property type="evidence" value="ECO:0007669"/>
    <property type="project" value="UniProtKB-UniRule"/>
</dbReference>
<dbReference type="STRING" id="983920.Y88_3392"/>
<dbReference type="eggNOG" id="COG0644">
    <property type="taxonomic scope" value="Bacteria"/>
</dbReference>
<dbReference type="FunCoup" id="F1Z3C4">
    <property type="interactions" value="589"/>
</dbReference>
<evidence type="ECO:0000313" key="12">
    <source>
        <dbReference type="Proteomes" id="UP000004728"/>
    </source>
</evidence>
<dbReference type="Gene3D" id="3.50.50.60">
    <property type="entry name" value="FAD/NAD(P)-binding domain"/>
    <property type="match status" value="1"/>
</dbReference>
<dbReference type="AlphaFoldDB" id="F1Z3C4"/>
<keyword evidence="5 8" id="KW-0285">Flavoprotein</keyword>
<dbReference type="Pfam" id="PF26311">
    <property type="entry name" value="ETF-QO_FixC_C"/>
    <property type="match status" value="1"/>
</dbReference>
<evidence type="ECO:0000256" key="5">
    <source>
        <dbReference type="ARBA" id="ARBA00022630"/>
    </source>
</evidence>
<sequence>MSETEQDASPRFDAIVVGAGPSGNAAAYVMAREGLNVLQIERGEYSGSKNVQGAILYADALEKIIPEFRDEAPLERHVIEQRIWTMDDRSHTGVHYRSDDFNEEKPNRYTILRAQFDKWFNSRVRDAGATVLFETTVTELVRDLSGKVIGVRTDRSGNPIMAPVVVLAEGVNGLVGQRSGLREELKPDTVALAVKEMHFLPREVIEARFNLQGNEGVVIEAMGTITKGMTGTGFLYTNEESISIGIGCIVEDFVDSAETPYGLLEAFKNHPSIKPLLAGSEIKEYAAHLIPEGGYRAIPQLYGDGWLVVGDAGQFVNAVHREGSNLAMTTGRIAAETVVMLTRKREAMSAANLAAFARRLEETFVMKDLRKYKGIPNLLHGGKAQFFGTYPRLISQAMQTWFRVDGVDKKTKENAIARSFREARGWRGMIGDTFRLVRAWR</sequence>
<dbReference type="InterPro" id="IPR049398">
    <property type="entry name" value="ETF-QO/FixC_UQ-bd"/>
</dbReference>
<dbReference type="InterPro" id="IPR036188">
    <property type="entry name" value="FAD/NAD-bd_sf"/>
</dbReference>
<evidence type="ECO:0000256" key="1">
    <source>
        <dbReference type="ARBA" id="ARBA00001974"/>
    </source>
</evidence>